<accession>A0A7S4FYK3</accession>
<proteinExistence type="predicted"/>
<organism evidence="1">
    <name type="scientific">Eutreptiella gymnastica</name>
    <dbReference type="NCBI Taxonomy" id="73025"/>
    <lineage>
        <taxon>Eukaryota</taxon>
        <taxon>Discoba</taxon>
        <taxon>Euglenozoa</taxon>
        <taxon>Euglenida</taxon>
        <taxon>Spirocuta</taxon>
        <taxon>Euglenophyceae</taxon>
        <taxon>Eutreptiales</taxon>
        <taxon>Eutreptiaceae</taxon>
        <taxon>Eutreptiella</taxon>
    </lineage>
</organism>
<dbReference type="AlphaFoldDB" id="A0A7S4FYK3"/>
<protein>
    <submittedName>
        <fullName evidence="1">Uncharacterized protein</fullName>
    </submittedName>
</protein>
<name>A0A7S4FYK3_9EUGL</name>
<evidence type="ECO:0000313" key="1">
    <source>
        <dbReference type="EMBL" id="CAE0819420.1"/>
    </source>
</evidence>
<gene>
    <name evidence="1" type="ORF">EGYM00163_LOCUS30589</name>
</gene>
<sequence>MVFAGPSVGPIGQDYCLIASFKNVRHQNRMPGTESGRLLGWSTVLPYAVGGIGSNPEQIALGNTSAKSTANFTFSFHRAGPIIPYSCPWPFAALDDYVVIFVCHDAP</sequence>
<reference evidence="1" key="1">
    <citation type="submission" date="2021-01" db="EMBL/GenBank/DDBJ databases">
        <authorList>
            <person name="Corre E."/>
            <person name="Pelletier E."/>
            <person name="Niang G."/>
            <person name="Scheremetjew M."/>
            <person name="Finn R."/>
            <person name="Kale V."/>
            <person name="Holt S."/>
            <person name="Cochrane G."/>
            <person name="Meng A."/>
            <person name="Brown T."/>
            <person name="Cohen L."/>
        </authorList>
    </citation>
    <scope>NUCLEOTIDE SEQUENCE</scope>
    <source>
        <strain evidence="1">CCMP1594</strain>
    </source>
</reference>
<dbReference type="EMBL" id="HBJA01087814">
    <property type="protein sequence ID" value="CAE0819420.1"/>
    <property type="molecule type" value="Transcribed_RNA"/>
</dbReference>